<keyword evidence="3" id="KW-1185">Reference proteome</keyword>
<evidence type="ECO:0000256" key="1">
    <source>
        <dbReference type="SAM" id="MobiDB-lite"/>
    </source>
</evidence>
<dbReference type="Proteomes" id="UP000314294">
    <property type="component" value="Unassembled WGS sequence"/>
</dbReference>
<comment type="caution">
    <text evidence="2">The sequence shown here is derived from an EMBL/GenBank/DDBJ whole genome shotgun (WGS) entry which is preliminary data.</text>
</comment>
<protein>
    <submittedName>
        <fullName evidence="2">Uncharacterized protein</fullName>
    </submittedName>
</protein>
<dbReference type="AlphaFoldDB" id="A0A4Z2HRJ9"/>
<name>A0A4Z2HRJ9_9TELE</name>
<evidence type="ECO:0000313" key="3">
    <source>
        <dbReference type="Proteomes" id="UP000314294"/>
    </source>
</evidence>
<dbReference type="EMBL" id="SRLO01000193">
    <property type="protein sequence ID" value="TNN68201.1"/>
    <property type="molecule type" value="Genomic_DNA"/>
</dbReference>
<organism evidence="2 3">
    <name type="scientific">Liparis tanakae</name>
    <name type="common">Tanaka's snailfish</name>
    <dbReference type="NCBI Taxonomy" id="230148"/>
    <lineage>
        <taxon>Eukaryota</taxon>
        <taxon>Metazoa</taxon>
        <taxon>Chordata</taxon>
        <taxon>Craniata</taxon>
        <taxon>Vertebrata</taxon>
        <taxon>Euteleostomi</taxon>
        <taxon>Actinopterygii</taxon>
        <taxon>Neopterygii</taxon>
        <taxon>Teleostei</taxon>
        <taxon>Neoteleostei</taxon>
        <taxon>Acanthomorphata</taxon>
        <taxon>Eupercaria</taxon>
        <taxon>Perciformes</taxon>
        <taxon>Cottioidei</taxon>
        <taxon>Cottales</taxon>
        <taxon>Liparidae</taxon>
        <taxon>Liparis</taxon>
    </lineage>
</organism>
<gene>
    <name evidence="2" type="ORF">EYF80_021523</name>
</gene>
<sequence length="121" mass="12551">MSRPTRAGSGGARRAARRDDGRRPPVNRVGAQPSSWLTARNVATRIGRVTVVSVDDTCDVPAAVLSSTVYSSREPFQSFYSSAPLSSPHLLPPPSSLLPLSPAAAQLGGAGTFVNHAVSGL</sequence>
<accession>A0A4Z2HRJ9</accession>
<reference evidence="2 3" key="1">
    <citation type="submission" date="2019-03" db="EMBL/GenBank/DDBJ databases">
        <title>First draft genome of Liparis tanakae, snailfish: a comprehensive survey of snailfish specific genes.</title>
        <authorList>
            <person name="Kim W."/>
            <person name="Song I."/>
            <person name="Jeong J.-H."/>
            <person name="Kim D."/>
            <person name="Kim S."/>
            <person name="Ryu S."/>
            <person name="Song J.Y."/>
            <person name="Lee S.K."/>
        </authorList>
    </citation>
    <scope>NUCLEOTIDE SEQUENCE [LARGE SCALE GENOMIC DNA]</scope>
    <source>
        <tissue evidence="2">Muscle</tissue>
    </source>
</reference>
<evidence type="ECO:0000313" key="2">
    <source>
        <dbReference type="EMBL" id="TNN68201.1"/>
    </source>
</evidence>
<proteinExistence type="predicted"/>
<feature type="region of interest" description="Disordered" evidence="1">
    <location>
        <begin position="1"/>
        <end position="33"/>
    </location>
</feature>